<dbReference type="CDD" id="cd04301">
    <property type="entry name" value="NAT_SF"/>
    <property type="match status" value="1"/>
</dbReference>
<feature type="domain" description="N-acetyltransferase" evidence="3">
    <location>
        <begin position="1"/>
        <end position="139"/>
    </location>
</feature>
<dbReference type="InterPro" id="IPR016181">
    <property type="entry name" value="Acyl_CoA_acyltransferase"/>
</dbReference>
<keyword evidence="5" id="KW-1185">Reference proteome</keyword>
<protein>
    <submittedName>
        <fullName evidence="4">Putative N-acetyltransferase YhbS</fullName>
    </submittedName>
</protein>
<evidence type="ECO:0000259" key="3">
    <source>
        <dbReference type="PROSITE" id="PS51186"/>
    </source>
</evidence>
<dbReference type="Gene3D" id="3.40.630.30">
    <property type="match status" value="1"/>
</dbReference>
<accession>A0A853B6D1</accession>
<dbReference type="Proteomes" id="UP000549616">
    <property type="component" value="Unassembled WGS sequence"/>
</dbReference>
<dbReference type="InterPro" id="IPR050832">
    <property type="entry name" value="Bact_Acetyltransf"/>
</dbReference>
<dbReference type="AlphaFoldDB" id="A0A853B6D1"/>
<evidence type="ECO:0000256" key="2">
    <source>
        <dbReference type="ARBA" id="ARBA00023315"/>
    </source>
</evidence>
<dbReference type="Pfam" id="PF00583">
    <property type="entry name" value="Acetyltransf_1"/>
    <property type="match status" value="1"/>
</dbReference>
<keyword evidence="2" id="KW-0012">Acyltransferase</keyword>
<dbReference type="EMBL" id="JACCFK010000001">
    <property type="protein sequence ID" value="NYI90327.1"/>
    <property type="molecule type" value="Genomic_DNA"/>
</dbReference>
<reference evidence="4 5" key="1">
    <citation type="submission" date="2020-07" db="EMBL/GenBank/DDBJ databases">
        <title>Sequencing the genomes of 1000 actinobacteria strains.</title>
        <authorList>
            <person name="Klenk H.-P."/>
        </authorList>
    </citation>
    <scope>NUCLEOTIDE SEQUENCE [LARGE SCALE GENOMIC DNA]</scope>
    <source>
        <strain evidence="4 5">DSM 104006</strain>
    </source>
</reference>
<keyword evidence="1 4" id="KW-0808">Transferase</keyword>
<name>A0A853B6D1_9PSEU</name>
<dbReference type="SUPFAM" id="SSF55729">
    <property type="entry name" value="Acyl-CoA N-acyltransferases (Nat)"/>
    <property type="match status" value="1"/>
</dbReference>
<dbReference type="GO" id="GO:0016747">
    <property type="term" value="F:acyltransferase activity, transferring groups other than amino-acyl groups"/>
    <property type="evidence" value="ECO:0007669"/>
    <property type="project" value="InterPro"/>
</dbReference>
<gene>
    <name evidence="4" type="ORF">HNR02_003650</name>
</gene>
<comment type="caution">
    <text evidence="4">The sequence shown here is derived from an EMBL/GenBank/DDBJ whole genome shotgun (WGS) entry which is preliminary data.</text>
</comment>
<dbReference type="PROSITE" id="PS51186">
    <property type="entry name" value="GNAT"/>
    <property type="match status" value="1"/>
</dbReference>
<evidence type="ECO:0000313" key="5">
    <source>
        <dbReference type="Proteomes" id="UP000549616"/>
    </source>
</evidence>
<organism evidence="4 5">
    <name type="scientific">Amycolatopsis endophytica</name>
    <dbReference type="NCBI Taxonomy" id="860233"/>
    <lineage>
        <taxon>Bacteria</taxon>
        <taxon>Bacillati</taxon>
        <taxon>Actinomycetota</taxon>
        <taxon>Actinomycetes</taxon>
        <taxon>Pseudonocardiales</taxon>
        <taxon>Pseudonocardiaceae</taxon>
        <taxon>Amycolatopsis</taxon>
    </lineage>
</organism>
<evidence type="ECO:0000313" key="4">
    <source>
        <dbReference type="EMBL" id="NYI90327.1"/>
    </source>
</evidence>
<evidence type="ECO:0000256" key="1">
    <source>
        <dbReference type="ARBA" id="ARBA00022679"/>
    </source>
</evidence>
<sequence length="139" mass="14601">MRIRPADVTDAEAVFAILDASHGASRSAFDHNYEELIAAMTYDGADLLVADADGEVAGYALAARMLSLSANGPVSQLLELVVAPAHRGRGAGGLLVDAIIRRARRGGAVEVTVATRTARGYYVRRGFTETAACLTLPLT</sequence>
<dbReference type="InterPro" id="IPR000182">
    <property type="entry name" value="GNAT_dom"/>
</dbReference>
<proteinExistence type="predicted"/>
<dbReference type="RefSeq" id="WP_179774356.1">
    <property type="nucleotide sequence ID" value="NZ_JACCFK010000001.1"/>
</dbReference>
<dbReference type="PANTHER" id="PTHR43877">
    <property type="entry name" value="AMINOALKYLPHOSPHONATE N-ACETYLTRANSFERASE-RELATED-RELATED"/>
    <property type="match status" value="1"/>
</dbReference>